<comment type="caution">
    <text evidence="3">The sequence shown here is derived from an EMBL/GenBank/DDBJ whole genome shotgun (WGS) entry which is preliminary data.</text>
</comment>
<dbReference type="InterPro" id="IPR050887">
    <property type="entry name" value="Beta-mannosidase_GH2"/>
</dbReference>
<evidence type="ECO:0000256" key="2">
    <source>
        <dbReference type="SAM" id="MobiDB-lite"/>
    </source>
</evidence>
<dbReference type="EMBL" id="JAPDIA010000003">
    <property type="protein sequence ID" value="MDG0810648.1"/>
    <property type="molecule type" value="Genomic_DNA"/>
</dbReference>
<dbReference type="GO" id="GO:0006516">
    <property type="term" value="P:glycoprotein catabolic process"/>
    <property type="evidence" value="ECO:0007669"/>
    <property type="project" value="TreeGrafter"/>
</dbReference>
<keyword evidence="1" id="KW-0326">Glycosidase</keyword>
<keyword evidence="1" id="KW-0378">Hydrolase</keyword>
<name>A0A9X4KTT8_9BACL</name>
<sequence length="123" mass="14019">MEYVQYEFERMQIEHYRRRKYDSSGVLFWMYNDCWPASGWSMVDYYGYPKAGYYGAKRASKPVMISLEDRGGSARRMGRERYADGAAGRGPGASSYDSGGIRGIMGNGSRRSGERGRADSYDR</sequence>
<dbReference type="Proteomes" id="UP001153404">
    <property type="component" value="Unassembled WGS sequence"/>
</dbReference>
<dbReference type="PANTHER" id="PTHR43730">
    <property type="entry name" value="BETA-MANNOSIDASE"/>
    <property type="match status" value="1"/>
</dbReference>
<gene>
    <name evidence="3" type="ORF">OMP40_15675</name>
</gene>
<dbReference type="PANTHER" id="PTHR43730:SF1">
    <property type="entry name" value="BETA-MANNOSIDASE"/>
    <property type="match status" value="1"/>
</dbReference>
<dbReference type="Gene3D" id="3.20.20.80">
    <property type="entry name" value="Glycosidases"/>
    <property type="match status" value="1"/>
</dbReference>
<evidence type="ECO:0008006" key="5">
    <source>
        <dbReference type="Google" id="ProtNLM"/>
    </source>
</evidence>
<dbReference type="SUPFAM" id="SSF51445">
    <property type="entry name" value="(Trans)glycosidases"/>
    <property type="match status" value="1"/>
</dbReference>
<feature type="compositionally biased region" description="Basic and acidic residues" evidence="2">
    <location>
        <begin position="111"/>
        <end position="123"/>
    </location>
</feature>
<dbReference type="GO" id="GO:0004567">
    <property type="term" value="F:beta-mannosidase activity"/>
    <property type="evidence" value="ECO:0007669"/>
    <property type="project" value="TreeGrafter"/>
</dbReference>
<evidence type="ECO:0000313" key="4">
    <source>
        <dbReference type="Proteomes" id="UP001153404"/>
    </source>
</evidence>
<dbReference type="RefSeq" id="WP_277532597.1">
    <property type="nucleotide sequence ID" value="NZ_JAPDIA010000003.1"/>
</dbReference>
<reference evidence="3" key="1">
    <citation type="submission" date="2022-10" db="EMBL/GenBank/DDBJ databases">
        <title>Comparative genomic analysis of Cohnella hashimotonis sp. nov., isolated from the International Space Station.</title>
        <authorList>
            <person name="Simpson A."/>
            <person name="Venkateswaran K."/>
        </authorList>
    </citation>
    <scope>NUCLEOTIDE SEQUENCE</scope>
    <source>
        <strain evidence="3">DSM 28161</strain>
    </source>
</reference>
<evidence type="ECO:0000256" key="1">
    <source>
        <dbReference type="ARBA" id="ARBA00023295"/>
    </source>
</evidence>
<proteinExistence type="predicted"/>
<feature type="region of interest" description="Disordered" evidence="2">
    <location>
        <begin position="70"/>
        <end position="123"/>
    </location>
</feature>
<protein>
    <recommendedName>
        <fullName evidence="5">Glycoside hydrolase family 2 catalytic domain-containing protein</fullName>
    </recommendedName>
</protein>
<dbReference type="AlphaFoldDB" id="A0A9X4KTT8"/>
<feature type="compositionally biased region" description="Basic and acidic residues" evidence="2">
    <location>
        <begin position="70"/>
        <end position="83"/>
    </location>
</feature>
<dbReference type="InterPro" id="IPR017853">
    <property type="entry name" value="GH"/>
</dbReference>
<evidence type="ECO:0000313" key="3">
    <source>
        <dbReference type="EMBL" id="MDG0810648.1"/>
    </source>
</evidence>
<organism evidence="3 4">
    <name type="scientific">Cohnella rhizosphaerae</name>
    <dbReference type="NCBI Taxonomy" id="1457232"/>
    <lineage>
        <taxon>Bacteria</taxon>
        <taxon>Bacillati</taxon>
        <taxon>Bacillota</taxon>
        <taxon>Bacilli</taxon>
        <taxon>Bacillales</taxon>
        <taxon>Paenibacillaceae</taxon>
        <taxon>Cohnella</taxon>
    </lineage>
</organism>
<accession>A0A9X4KTT8</accession>
<keyword evidence="4" id="KW-1185">Reference proteome</keyword>